<evidence type="ECO:0000313" key="1">
    <source>
        <dbReference type="EMBL" id="CAE7894355.1"/>
    </source>
</evidence>
<dbReference type="EMBL" id="CAJNJA010068283">
    <property type="protein sequence ID" value="CAE7894355.1"/>
    <property type="molecule type" value="Genomic_DNA"/>
</dbReference>
<evidence type="ECO:0000313" key="2">
    <source>
        <dbReference type="Proteomes" id="UP000601435"/>
    </source>
</evidence>
<protein>
    <submittedName>
        <fullName evidence="1">Uncharacterized protein</fullName>
    </submittedName>
</protein>
<feature type="non-terminal residue" evidence="1">
    <location>
        <position position="1"/>
    </location>
</feature>
<feature type="non-terminal residue" evidence="1">
    <location>
        <position position="478"/>
    </location>
</feature>
<name>A0A813BBM9_9DINO</name>
<dbReference type="Proteomes" id="UP000601435">
    <property type="component" value="Unassembled WGS sequence"/>
</dbReference>
<sequence length="478" mass="52844">DYESDFLKDGKWSRVDKRASSMILACVSDSVKSELLSTRLVGTLAMLSRIVVLYRPGSIAERQQVLRALENPHQAANAAEAVVELRKWARWMARATDIGIQCPDASVLVRGLDSIVRKVLTDHADIAFRISMLRYTLEAKTKAKTPCRFFLTDKGCYFRDPGYYGFGGICGTYYDNLTARSSSESGGRSWLRPGYRKASEEELLDADHVRVQLAGGREVVLSQGRHGSLLAEKTGAASSAPIVPLGALVQELGCQVSWSRRGGLVIRHPQHGAIRPAIVGRCPVVAETQALDLIKEIESQKLQSLENATRATARALWLWDSTRPWAQHLSDFVRIGGRAAQLAAMTAPGSPFSAWSEIERALIAENIELSDRAGWSYLRALPGSRQRRKRMMALPWVVHLYSGPGRSVEPVFRELDDGRVLVQIDINRSKAEDMNVVAGAYRALLWAAATGRIDGIIGSPPNRPELVQRMMWLTVVAK</sequence>
<accession>A0A813BBM9</accession>
<dbReference type="AlphaFoldDB" id="A0A813BBM9"/>
<organism evidence="1 2">
    <name type="scientific">Symbiodinium necroappetens</name>
    <dbReference type="NCBI Taxonomy" id="1628268"/>
    <lineage>
        <taxon>Eukaryota</taxon>
        <taxon>Sar</taxon>
        <taxon>Alveolata</taxon>
        <taxon>Dinophyceae</taxon>
        <taxon>Suessiales</taxon>
        <taxon>Symbiodiniaceae</taxon>
        <taxon>Symbiodinium</taxon>
    </lineage>
</organism>
<comment type="caution">
    <text evidence="1">The sequence shown here is derived from an EMBL/GenBank/DDBJ whole genome shotgun (WGS) entry which is preliminary data.</text>
</comment>
<gene>
    <name evidence="1" type="ORF">SNEC2469_LOCUS29885</name>
</gene>
<proteinExistence type="predicted"/>
<reference evidence="1" key="1">
    <citation type="submission" date="2021-02" db="EMBL/GenBank/DDBJ databases">
        <authorList>
            <person name="Dougan E. K."/>
            <person name="Rhodes N."/>
            <person name="Thang M."/>
            <person name="Chan C."/>
        </authorList>
    </citation>
    <scope>NUCLEOTIDE SEQUENCE</scope>
</reference>
<dbReference type="OrthoDB" id="446503at2759"/>
<keyword evidence="2" id="KW-1185">Reference proteome</keyword>